<dbReference type="SUPFAM" id="SSF52218">
    <property type="entry name" value="Flavoproteins"/>
    <property type="match status" value="1"/>
</dbReference>
<evidence type="ECO:0000313" key="2">
    <source>
        <dbReference type="Proteomes" id="UP001179647"/>
    </source>
</evidence>
<dbReference type="PANTHER" id="PTHR37297:SF1">
    <property type="entry name" value="PROTEIN NRDI"/>
    <property type="match status" value="1"/>
</dbReference>
<dbReference type="RefSeq" id="WP_275468519.1">
    <property type="nucleotide sequence ID" value="NZ_CP110232.1"/>
</dbReference>
<organism evidence="1 2">
    <name type="scientific">Vagococcus intermedius</name>
    <dbReference type="NCBI Taxonomy" id="2991418"/>
    <lineage>
        <taxon>Bacteria</taxon>
        <taxon>Bacillati</taxon>
        <taxon>Bacillota</taxon>
        <taxon>Bacilli</taxon>
        <taxon>Lactobacillales</taxon>
        <taxon>Enterococcaceae</taxon>
        <taxon>Vagococcus</taxon>
    </lineage>
</organism>
<dbReference type="PANTHER" id="PTHR37297">
    <property type="entry name" value="PROTEIN NRDI"/>
    <property type="match status" value="1"/>
</dbReference>
<name>A0AAF0CTT3_9ENTE</name>
<evidence type="ECO:0000313" key="1">
    <source>
        <dbReference type="EMBL" id="WEG72717.1"/>
    </source>
</evidence>
<dbReference type="PIRSF" id="PIRSF005087">
    <property type="entry name" value="NrdI"/>
    <property type="match status" value="1"/>
</dbReference>
<dbReference type="GO" id="GO:0010181">
    <property type="term" value="F:FMN binding"/>
    <property type="evidence" value="ECO:0007669"/>
    <property type="project" value="InterPro"/>
</dbReference>
<dbReference type="AlphaFoldDB" id="A0AAF0CTT3"/>
<proteinExistence type="predicted"/>
<dbReference type="EMBL" id="CP110232">
    <property type="protein sequence ID" value="WEG72717.1"/>
    <property type="molecule type" value="Genomic_DNA"/>
</dbReference>
<dbReference type="Gene3D" id="3.40.50.360">
    <property type="match status" value="1"/>
</dbReference>
<gene>
    <name evidence="1" type="primary">nrdI</name>
    <name evidence="1" type="ORF">OL234_06925</name>
</gene>
<dbReference type="InterPro" id="IPR029039">
    <property type="entry name" value="Flavoprotein-like_sf"/>
</dbReference>
<reference evidence="1" key="1">
    <citation type="submission" date="2022-10" db="EMBL/GenBank/DDBJ databases">
        <title>Vagococcus sp. isolated from poultry meat.</title>
        <authorList>
            <person name="Johansson P."/>
            <person name="Bjorkroth J."/>
        </authorList>
    </citation>
    <scope>NUCLEOTIDE SEQUENCE</scope>
    <source>
        <strain evidence="1">STAA11</strain>
    </source>
</reference>
<protein>
    <submittedName>
        <fullName evidence="1">Class Ib ribonucleoside-diphosphate reductase assembly flavoprotein NrdI</fullName>
    </submittedName>
</protein>
<dbReference type="Proteomes" id="UP001179647">
    <property type="component" value="Chromosome"/>
</dbReference>
<keyword evidence="2" id="KW-1185">Reference proteome</keyword>
<dbReference type="Pfam" id="PF07972">
    <property type="entry name" value="Flavodoxin_NdrI"/>
    <property type="match status" value="1"/>
</dbReference>
<dbReference type="NCBIfam" id="NF002714">
    <property type="entry name" value="PRK02551.1"/>
    <property type="match status" value="1"/>
</dbReference>
<dbReference type="InterPro" id="IPR004465">
    <property type="entry name" value="RNR_NrdI"/>
</dbReference>
<sequence length="154" mass="17318">MKLSILYITISGNTRSFCQRLAEYSQEQVALDKTQLAIEVKEISENSLFESENDPFVAIVPTYLDGGNGLDSGTNEIMTNALGEYIEHENNATHCIGIIGNGNKNFNWQYCLTGKQYAEKFSVPFLAEYELRGTPDDLVRIYQVLSDYVKTVLT</sequence>
<accession>A0AAF0CTT3</accession>
<dbReference type="KEGG" id="vie:OL234_06925"/>